<dbReference type="InterPro" id="IPR000700">
    <property type="entry name" value="PAS-assoc_C"/>
</dbReference>
<keyword evidence="9" id="KW-0067">ATP-binding</keyword>
<dbReference type="SUPFAM" id="SSF55874">
    <property type="entry name" value="ATPase domain of HSP90 chaperone/DNA topoisomerase II/histidine kinase"/>
    <property type="match status" value="1"/>
</dbReference>
<comment type="catalytic activity">
    <reaction evidence="1">
        <text>ATP + protein L-histidine = ADP + protein N-phospho-L-histidine.</text>
        <dbReference type="EC" id="2.7.13.3"/>
    </reaction>
</comment>
<proteinExistence type="predicted"/>
<comment type="caution">
    <text evidence="18">The sequence shown here is derived from an EMBL/GenBank/DDBJ whole genome shotgun (WGS) entry which is preliminary data.</text>
</comment>
<dbReference type="InterPro" id="IPR003661">
    <property type="entry name" value="HisK_dim/P_dom"/>
</dbReference>
<dbReference type="InterPro" id="IPR000014">
    <property type="entry name" value="PAS"/>
</dbReference>
<evidence type="ECO:0000256" key="12">
    <source>
        <dbReference type="SAM" id="Coils"/>
    </source>
</evidence>
<dbReference type="CDD" id="cd06225">
    <property type="entry name" value="HAMP"/>
    <property type="match status" value="1"/>
</dbReference>
<feature type="domain" description="HAMP" evidence="17">
    <location>
        <begin position="307"/>
        <end position="359"/>
    </location>
</feature>
<evidence type="ECO:0000259" key="16">
    <source>
        <dbReference type="PROSITE" id="PS50113"/>
    </source>
</evidence>
<evidence type="ECO:0000256" key="1">
    <source>
        <dbReference type="ARBA" id="ARBA00000085"/>
    </source>
</evidence>
<keyword evidence="7" id="KW-0547">Nucleotide-binding</keyword>
<dbReference type="Pfam" id="PF13426">
    <property type="entry name" value="PAS_9"/>
    <property type="match status" value="1"/>
</dbReference>
<sequence length="718" mass="79932">MTVKTRLSLFISLLVGFMLVLNLGINDYFICKTLQKQYDRFTENVSVQTVEMFKAYWKGTHSSLSAASNHLVLATRVAEQTFGETIPDEEQLKEVIEQTGVSELEVLEQVKGRLIVRASMVGGRHGQYESIQSQWEQSEGTAGEGDREGFFMDSVPRGTEDLVSGYYIGDKSPFIIRAAVPLRGFGPENAIQQVTHYEPQVLEIGLWEVNGEGEPKLVHGAGTYFAGEIGQGLLRGSGQAIAYAKVPDSVVMRSSYPFEVEGTPYRLSLAIERVDIGILSRLHARNEMFSAVGIFIVLMIGTWIIIRATLKPLRSIVRKVGEVANGSFDPPLKMGRRDEIGELAQQINVMSHNLKKHTGELKAASDENERIKEQLESIIENTVDSIVIIGMNCNLIKVNRSFCQMFGYAEEEVLFRGIKEFVDPENTCFTQEDMLELINGGTLLPREDVWKRRDGEYIKVSASLSALRSSSGEVWGFVSVLRDISTKSQMEELLRRSEKLTTVGQLAAGVAHEIRNPLTTLRGFLQLQQESGKLNLRHNDIMLAELDRINLIVSEFLILAKPQAARYEVKDVRFVLGDVISLLDSEGHLKNAIFHTRFIHEPCLISCEENQLKQVFINIIKNAIEAMPQGGNVYFDIERPSADSFTICITDEGVGIPEDIIPRIGDPFFTAKETGTGLGIMVSQRIIQSHKGTMHISSKLGEGTSITLVLPAFVEKIG</sequence>
<dbReference type="AlphaFoldDB" id="A0A229NX87"/>
<dbReference type="Gene3D" id="3.30.450.20">
    <property type="entry name" value="PAS domain"/>
    <property type="match status" value="1"/>
</dbReference>
<dbReference type="InterPro" id="IPR035965">
    <property type="entry name" value="PAS-like_dom_sf"/>
</dbReference>
<evidence type="ECO:0000256" key="3">
    <source>
        <dbReference type="ARBA" id="ARBA00012438"/>
    </source>
</evidence>
<evidence type="ECO:0000256" key="5">
    <source>
        <dbReference type="ARBA" id="ARBA00022553"/>
    </source>
</evidence>
<dbReference type="PANTHER" id="PTHR43065">
    <property type="entry name" value="SENSOR HISTIDINE KINASE"/>
    <property type="match status" value="1"/>
</dbReference>
<dbReference type="InterPro" id="IPR004358">
    <property type="entry name" value="Sig_transdc_His_kin-like_C"/>
</dbReference>
<evidence type="ECO:0000313" key="18">
    <source>
        <dbReference type="EMBL" id="OXM14616.1"/>
    </source>
</evidence>
<dbReference type="Gene3D" id="3.30.565.10">
    <property type="entry name" value="Histidine kinase-like ATPase, C-terminal domain"/>
    <property type="match status" value="1"/>
</dbReference>
<dbReference type="CDD" id="cd00082">
    <property type="entry name" value="HisKA"/>
    <property type="match status" value="1"/>
</dbReference>
<evidence type="ECO:0000256" key="4">
    <source>
        <dbReference type="ARBA" id="ARBA00022475"/>
    </source>
</evidence>
<dbReference type="NCBIfam" id="TIGR00229">
    <property type="entry name" value="sensory_box"/>
    <property type="match status" value="1"/>
</dbReference>
<evidence type="ECO:0000259" key="15">
    <source>
        <dbReference type="PROSITE" id="PS50112"/>
    </source>
</evidence>
<keyword evidence="8" id="KW-0418">Kinase</keyword>
<dbReference type="GO" id="GO:0000155">
    <property type="term" value="F:phosphorelay sensor kinase activity"/>
    <property type="evidence" value="ECO:0007669"/>
    <property type="project" value="InterPro"/>
</dbReference>
<evidence type="ECO:0000256" key="8">
    <source>
        <dbReference type="ARBA" id="ARBA00022777"/>
    </source>
</evidence>
<dbReference type="Gene3D" id="1.10.287.130">
    <property type="match status" value="1"/>
</dbReference>
<feature type="transmembrane region" description="Helical" evidence="13">
    <location>
        <begin position="288"/>
        <end position="310"/>
    </location>
</feature>
<evidence type="ECO:0000256" key="11">
    <source>
        <dbReference type="ARBA" id="ARBA00023136"/>
    </source>
</evidence>
<dbReference type="PANTHER" id="PTHR43065:SF34">
    <property type="entry name" value="SPORULATION KINASE A"/>
    <property type="match status" value="1"/>
</dbReference>
<dbReference type="EC" id="2.7.13.3" evidence="3"/>
<keyword evidence="19" id="KW-1185">Reference proteome</keyword>
<feature type="domain" description="PAC" evidence="16">
    <location>
        <begin position="444"/>
        <end position="496"/>
    </location>
</feature>
<keyword evidence="11 13" id="KW-0472">Membrane</keyword>
<name>A0A229NX87_9BACL</name>
<dbReference type="CDD" id="cd00130">
    <property type="entry name" value="PAS"/>
    <property type="match status" value="1"/>
</dbReference>
<dbReference type="InterPro" id="IPR003594">
    <property type="entry name" value="HATPase_dom"/>
</dbReference>
<keyword evidence="4" id="KW-1003">Cell membrane</keyword>
<evidence type="ECO:0000256" key="2">
    <source>
        <dbReference type="ARBA" id="ARBA00004651"/>
    </source>
</evidence>
<dbReference type="SMART" id="SM00304">
    <property type="entry name" value="HAMP"/>
    <property type="match status" value="1"/>
</dbReference>
<dbReference type="PROSITE" id="PS50113">
    <property type="entry name" value="PAC"/>
    <property type="match status" value="1"/>
</dbReference>
<dbReference type="PRINTS" id="PR00344">
    <property type="entry name" value="BCTRLSENSOR"/>
</dbReference>
<dbReference type="Pfam" id="PF02518">
    <property type="entry name" value="HATPase_c"/>
    <property type="match status" value="1"/>
</dbReference>
<dbReference type="Proteomes" id="UP000215145">
    <property type="component" value="Unassembled WGS sequence"/>
</dbReference>
<evidence type="ECO:0000256" key="6">
    <source>
        <dbReference type="ARBA" id="ARBA00022679"/>
    </source>
</evidence>
<keyword evidence="10" id="KW-0902">Two-component regulatory system</keyword>
<dbReference type="PROSITE" id="PS50112">
    <property type="entry name" value="PAS"/>
    <property type="match status" value="1"/>
</dbReference>
<dbReference type="PROSITE" id="PS50885">
    <property type="entry name" value="HAMP"/>
    <property type="match status" value="1"/>
</dbReference>
<evidence type="ECO:0000256" key="13">
    <source>
        <dbReference type="SAM" id="Phobius"/>
    </source>
</evidence>
<keyword evidence="13" id="KW-1133">Transmembrane helix</keyword>
<dbReference type="Gene3D" id="6.10.340.10">
    <property type="match status" value="1"/>
</dbReference>
<evidence type="ECO:0000256" key="10">
    <source>
        <dbReference type="ARBA" id="ARBA00023012"/>
    </source>
</evidence>
<dbReference type="SMART" id="SM00388">
    <property type="entry name" value="HisKA"/>
    <property type="match status" value="1"/>
</dbReference>
<organism evidence="18 19">
    <name type="scientific">Paenibacillus herberti</name>
    <dbReference type="NCBI Taxonomy" id="1619309"/>
    <lineage>
        <taxon>Bacteria</taxon>
        <taxon>Bacillati</taxon>
        <taxon>Bacillota</taxon>
        <taxon>Bacilli</taxon>
        <taxon>Bacillales</taxon>
        <taxon>Paenibacillaceae</taxon>
        <taxon>Paenibacillus</taxon>
    </lineage>
</organism>
<keyword evidence="5" id="KW-0597">Phosphoprotein</keyword>
<dbReference type="EMBL" id="NMUQ01000002">
    <property type="protein sequence ID" value="OXM14616.1"/>
    <property type="molecule type" value="Genomic_DNA"/>
</dbReference>
<accession>A0A229NX87</accession>
<dbReference type="OrthoDB" id="9815750at2"/>
<dbReference type="InterPro" id="IPR003660">
    <property type="entry name" value="HAMP_dom"/>
</dbReference>
<reference evidence="18 19" key="1">
    <citation type="submission" date="2017-07" db="EMBL/GenBank/DDBJ databases">
        <title>Paenibacillus herberti R33 genome sequencing and assembly.</title>
        <authorList>
            <person name="Su W."/>
        </authorList>
    </citation>
    <scope>NUCLEOTIDE SEQUENCE [LARGE SCALE GENOMIC DNA]</scope>
    <source>
        <strain evidence="18 19">R33</strain>
    </source>
</reference>
<dbReference type="InterPro" id="IPR036890">
    <property type="entry name" value="HATPase_C_sf"/>
</dbReference>
<keyword evidence="13" id="KW-0812">Transmembrane</keyword>
<feature type="transmembrane region" description="Helical" evidence="13">
    <location>
        <begin position="7"/>
        <end position="25"/>
    </location>
</feature>
<dbReference type="PROSITE" id="PS50109">
    <property type="entry name" value="HIS_KIN"/>
    <property type="match status" value="1"/>
</dbReference>
<dbReference type="InterPro" id="IPR005467">
    <property type="entry name" value="His_kinase_dom"/>
</dbReference>
<dbReference type="RefSeq" id="WP_089525433.1">
    <property type="nucleotide sequence ID" value="NZ_NMUQ01000002.1"/>
</dbReference>
<feature type="coiled-coil region" evidence="12">
    <location>
        <begin position="354"/>
        <end position="381"/>
    </location>
</feature>
<dbReference type="SUPFAM" id="SSF47384">
    <property type="entry name" value="Homodimeric domain of signal transducing histidine kinase"/>
    <property type="match status" value="1"/>
</dbReference>
<evidence type="ECO:0000313" key="19">
    <source>
        <dbReference type="Proteomes" id="UP000215145"/>
    </source>
</evidence>
<keyword evidence="12" id="KW-0175">Coiled coil</keyword>
<feature type="domain" description="Histidine kinase" evidence="14">
    <location>
        <begin position="509"/>
        <end position="714"/>
    </location>
</feature>
<gene>
    <name evidence="18" type="ORF">CGZ75_17000</name>
</gene>
<dbReference type="Pfam" id="PF00512">
    <property type="entry name" value="HisKA"/>
    <property type="match status" value="1"/>
</dbReference>
<evidence type="ECO:0000256" key="9">
    <source>
        <dbReference type="ARBA" id="ARBA00022840"/>
    </source>
</evidence>
<dbReference type="SMART" id="SM00387">
    <property type="entry name" value="HATPase_c"/>
    <property type="match status" value="1"/>
</dbReference>
<feature type="domain" description="PAS" evidence="15">
    <location>
        <begin position="371"/>
        <end position="441"/>
    </location>
</feature>
<dbReference type="SUPFAM" id="SSF55785">
    <property type="entry name" value="PYP-like sensor domain (PAS domain)"/>
    <property type="match status" value="1"/>
</dbReference>
<dbReference type="SMART" id="SM00091">
    <property type="entry name" value="PAS"/>
    <property type="match status" value="1"/>
</dbReference>
<protein>
    <recommendedName>
        <fullName evidence="3">histidine kinase</fullName>
        <ecNumber evidence="3">2.7.13.3</ecNumber>
    </recommendedName>
</protein>
<keyword evidence="6" id="KW-0808">Transferase</keyword>
<evidence type="ECO:0000256" key="7">
    <source>
        <dbReference type="ARBA" id="ARBA00022741"/>
    </source>
</evidence>
<dbReference type="GO" id="GO:0005524">
    <property type="term" value="F:ATP binding"/>
    <property type="evidence" value="ECO:0007669"/>
    <property type="project" value="UniProtKB-KW"/>
</dbReference>
<dbReference type="SUPFAM" id="SSF158472">
    <property type="entry name" value="HAMP domain-like"/>
    <property type="match status" value="1"/>
</dbReference>
<dbReference type="GO" id="GO:0005886">
    <property type="term" value="C:plasma membrane"/>
    <property type="evidence" value="ECO:0007669"/>
    <property type="project" value="UniProtKB-SubCell"/>
</dbReference>
<dbReference type="InterPro" id="IPR036097">
    <property type="entry name" value="HisK_dim/P_sf"/>
</dbReference>
<evidence type="ECO:0000259" key="17">
    <source>
        <dbReference type="PROSITE" id="PS50885"/>
    </source>
</evidence>
<comment type="subcellular location">
    <subcellularLocation>
        <location evidence="2">Cell membrane</location>
        <topology evidence="2">Multi-pass membrane protein</topology>
    </subcellularLocation>
</comment>
<dbReference type="Pfam" id="PF00672">
    <property type="entry name" value="HAMP"/>
    <property type="match status" value="1"/>
</dbReference>
<evidence type="ECO:0000259" key="14">
    <source>
        <dbReference type="PROSITE" id="PS50109"/>
    </source>
</evidence>